<name>A0A381NJB8_9ZZZZ</name>
<feature type="region of interest" description="Disordered" evidence="1">
    <location>
        <begin position="50"/>
        <end position="74"/>
    </location>
</feature>
<feature type="region of interest" description="Disordered" evidence="1">
    <location>
        <begin position="105"/>
        <end position="124"/>
    </location>
</feature>
<feature type="transmembrane region" description="Helical" evidence="2">
    <location>
        <begin position="12"/>
        <end position="33"/>
    </location>
</feature>
<proteinExistence type="predicted"/>
<evidence type="ECO:0000256" key="1">
    <source>
        <dbReference type="SAM" id="MobiDB-lite"/>
    </source>
</evidence>
<keyword evidence="2" id="KW-0812">Transmembrane</keyword>
<feature type="compositionally biased region" description="Basic residues" evidence="1">
    <location>
        <begin position="106"/>
        <end position="124"/>
    </location>
</feature>
<reference evidence="3" key="1">
    <citation type="submission" date="2018-05" db="EMBL/GenBank/DDBJ databases">
        <authorList>
            <person name="Lanie J.A."/>
            <person name="Ng W.-L."/>
            <person name="Kazmierczak K.M."/>
            <person name="Andrzejewski T.M."/>
            <person name="Davidsen T.M."/>
            <person name="Wayne K.J."/>
            <person name="Tettelin H."/>
            <person name="Glass J.I."/>
            <person name="Rusch D."/>
            <person name="Podicherti R."/>
            <person name="Tsui H.-C.T."/>
            <person name="Winkler M.E."/>
        </authorList>
    </citation>
    <scope>NUCLEOTIDE SEQUENCE</scope>
</reference>
<evidence type="ECO:0000313" key="3">
    <source>
        <dbReference type="EMBL" id="SUZ54214.1"/>
    </source>
</evidence>
<gene>
    <name evidence="3" type="ORF">METZ01_LOCUS7068</name>
</gene>
<keyword evidence="2" id="KW-0472">Membrane</keyword>
<organism evidence="3">
    <name type="scientific">marine metagenome</name>
    <dbReference type="NCBI Taxonomy" id="408172"/>
    <lineage>
        <taxon>unclassified sequences</taxon>
        <taxon>metagenomes</taxon>
        <taxon>ecological metagenomes</taxon>
    </lineage>
</organism>
<keyword evidence="2" id="KW-1133">Transmembrane helix</keyword>
<dbReference type="EMBL" id="UINC01000375">
    <property type="protein sequence ID" value="SUZ54214.1"/>
    <property type="molecule type" value="Genomic_DNA"/>
</dbReference>
<accession>A0A381NJB8</accession>
<dbReference type="AlphaFoldDB" id="A0A381NJB8"/>
<protein>
    <submittedName>
        <fullName evidence="3">Uncharacterized protein</fullName>
    </submittedName>
</protein>
<evidence type="ECO:0000256" key="2">
    <source>
        <dbReference type="SAM" id="Phobius"/>
    </source>
</evidence>
<sequence length="124" mass="13528">MTPQLEAVFEISAIGTALLFVALAGLIGLMYLLTTQGLFSSGLATLPQAEEQATPTSAVGLIDDPDEEEEERERQRRAVVLAVAIACAQSERAPVVLAASASDWHRLHHSRRLSQPRTRARPRR</sequence>